<feature type="transmembrane region" description="Helical" evidence="1">
    <location>
        <begin position="32"/>
        <end position="52"/>
    </location>
</feature>
<evidence type="ECO:0000259" key="2">
    <source>
        <dbReference type="Pfam" id="PF04982"/>
    </source>
</evidence>
<feature type="transmembrane region" description="Helical" evidence="1">
    <location>
        <begin position="229"/>
        <end position="247"/>
    </location>
</feature>
<feature type="domain" description="HPP transmembrane region" evidence="2">
    <location>
        <begin position="30"/>
        <end position="181"/>
    </location>
</feature>
<evidence type="ECO:0000313" key="4">
    <source>
        <dbReference type="Proteomes" id="UP000192906"/>
    </source>
</evidence>
<dbReference type="OrthoDB" id="5455950at2"/>
<reference evidence="4" key="1">
    <citation type="submission" date="2017-04" db="EMBL/GenBank/DDBJ databases">
        <authorList>
            <person name="Varghese N."/>
            <person name="Submissions S."/>
        </authorList>
    </citation>
    <scope>NUCLEOTIDE SEQUENCE [LARGE SCALE GENOMIC DNA]</scope>
    <source>
        <strain evidence="4">K3S</strain>
    </source>
</reference>
<feature type="transmembrane region" description="Helical" evidence="1">
    <location>
        <begin position="203"/>
        <end position="223"/>
    </location>
</feature>
<dbReference type="EMBL" id="FWZU01000003">
    <property type="protein sequence ID" value="SMF13790.1"/>
    <property type="molecule type" value="Genomic_DNA"/>
</dbReference>
<dbReference type="AlphaFoldDB" id="A0A1X7DE28"/>
<keyword evidence="4" id="KW-1185">Reference proteome</keyword>
<gene>
    <name evidence="3" type="ORF">SAMN06295933_1784</name>
</gene>
<accession>A0A1X7DE28</accession>
<feature type="transmembrane region" description="Helical" evidence="1">
    <location>
        <begin position="58"/>
        <end position="80"/>
    </location>
</feature>
<dbReference type="RefSeq" id="WP_085101400.1">
    <property type="nucleotide sequence ID" value="NZ_FWZU01000003.1"/>
</dbReference>
<keyword evidence="1" id="KW-0472">Membrane</keyword>
<dbReference type="Pfam" id="PF04982">
    <property type="entry name" value="TM_HPP"/>
    <property type="match status" value="1"/>
</dbReference>
<feature type="transmembrane region" description="Helical" evidence="1">
    <location>
        <begin position="113"/>
        <end position="133"/>
    </location>
</feature>
<feature type="transmembrane region" description="Helical" evidence="1">
    <location>
        <begin position="87"/>
        <end position="107"/>
    </location>
</feature>
<keyword evidence="1" id="KW-1133">Transmembrane helix</keyword>
<dbReference type="Proteomes" id="UP000192906">
    <property type="component" value="Unassembled WGS sequence"/>
</dbReference>
<keyword evidence="1" id="KW-0812">Transmembrane</keyword>
<dbReference type="InterPro" id="IPR058581">
    <property type="entry name" value="TM_HPP"/>
</dbReference>
<evidence type="ECO:0000256" key="1">
    <source>
        <dbReference type="SAM" id="Phobius"/>
    </source>
</evidence>
<evidence type="ECO:0000313" key="3">
    <source>
        <dbReference type="EMBL" id="SMF13790.1"/>
    </source>
</evidence>
<organism evidence="3 4">
    <name type="scientific">Desulfovibrio gilichinskyi</name>
    <dbReference type="NCBI Taxonomy" id="1519643"/>
    <lineage>
        <taxon>Bacteria</taxon>
        <taxon>Pseudomonadati</taxon>
        <taxon>Thermodesulfobacteriota</taxon>
        <taxon>Desulfovibrionia</taxon>
        <taxon>Desulfovibrionales</taxon>
        <taxon>Desulfovibrionaceae</taxon>
        <taxon>Desulfovibrio</taxon>
    </lineage>
</organism>
<sequence length="255" mass="27620">MKLKPASVQFRFSGICRNDFSKEWYRPGVISLARLVWGSLGGGLLLTFIAMLSNKTGIAVLYPPLAATCFINTTCVFLRVARPKSVIVGHTIASICGLSGVWIGDFINPGGELIIPLKLGISILLAAVFMQIFDADHPPAAATAAIPAILPLPMAWYALPLNMAWGATITVIFAFIWNRIWFEFPSRDADNCVKNAGLYMEKAQILGVSICIGSCIIMCFRIQSPALGFIGVCSMAAGIIILGTHHFRNAIKYPN</sequence>
<protein>
    <submittedName>
        <fullName evidence="3">HPP family protein</fullName>
    </submittedName>
</protein>
<feature type="transmembrane region" description="Helical" evidence="1">
    <location>
        <begin position="164"/>
        <end position="182"/>
    </location>
</feature>
<dbReference type="STRING" id="1519643.SAMN06295933_1784"/>
<name>A0A1X7DE28_9BACT</name>
<proteinExistence type="predicted"/>